<sequence length="316" mass="36917">METPLSNNIKLEKVVTPISFQKLVWDGSYLGLWSQVKIYQILKQNKLIYHQIKIGGKLVIVRTKQSSSPYMCMVDEMKPYFGLPKQGTHWFQYGKLVKIIIKTTNKMIGQISTIVNYPTLIEFKKIYLEGKIYQPNQMGESFQTDFPELADRIRISFVFRVVFGIKRTNKSSLIIRWFCPKLISNDSFEISNRWMSKESPGQKELVWYPVSINEGSPDEPGMDNQLPNTILEEWFNEKDIADVIKEMSLIREYEHIQPFILETQNQMEVVIKRVDKRLIVHVKDIIQRLISRLTSNLKSISSTKIQAPNRSSDNYI</sequence>
<proteinExistence type="predicted"/>
<gene>
    <name evidence="1" type="ORF">LCPAC201_01240</name>
</gene>
<dbReference type="EMBL" id="MK500499">
    <property type="protein sequence ID" value="QBK90823.1"/>
    <property type="molecule type" value="Genomic_DNA"/>
</dbReference>
<accession>A0A481Z4K5</accession>
<organism evidence="1">
    <name type="scientific">Pithovirus LCPAC201</name>
    <dbReference type="NCBI Taxonomy" id="2506591"/>
    <lineage>
        <taxon>Viruses</taxon>
        <taxon>Pithoviruses</taxon>
    </lineage>
</organism>
<name>A0A481Z4K5_9VIRU</name>
<evidence type="ECO:0000313" key="1">
    <source>
        <dbReference type="EMBL" id="QBK90823.1"/>
    </source>
</evidence>
<protein>
    <submittedName>
        <fullName evidence="1">Uncharacterized protein</fullName>
    </submittedName>
</protein>
<reference evidence="1" key="1">
    <citation type="journal article" date="2019" name="MBio">
        <title>Virus Genomes from Deep Sea Sediments Expand the Ocean Megavirome and Support Independent Origins of Viral Gigantism.</title>
        <authorList>
            <person name="Backstrom D."/>
            <person name="Yutin N."/>
            <person name="Jorgensen S.L."/>
            <person name="Dharamshi J."/>
            <person name="Homa F."/>
            <person name="Zaremba-Niedwiedzka K."/>
            <person name="Spang A."/>
            <person name="Wolf Y.I."/>
            <person name="Koonin E.V."/>
            <person name="Ettema T.J."/>
        </authorList>
    </citation>
    <scope>NUCLEOTIDE SEQUENCE</scope>
</reference>